<proteinExistence type="predicted"/>
<keyword evidence="2" id="KW-1133">Transmembrane helix</keyword>
<protein>
    <submittedName>
        <fullName evidence="3">FOSW, CJUN PROTEIN, COILED COIL DOMAIN</fullName>
    </submittedName>
</protein>
<sequence>MQKIKLEAENDLEKRCKNLKEQNEALISGLDLANETISNLYGLLREYRQQKEKLLKQNTKLLAIYTVIIIAHIITAIINQSYRNSLMFYFLSVVSIVYGIDLCSQKFKKGD</sequence>
<name>A0A8S5SBM2_9CAUD</name>
<keyword evidence="2" id="KW-0472">Membrane</keyword>
<accession>A0A8S5SBM2</accession>
<organism evidence="3">
    <name type="scientific">Siphoviridae sp. ct4Z13</name>
    <dbReference type="NCBI Taxonomy" id="2827778"/>
    <lineage>
        <taxon>Viruses</taxon>
        <taxon>Duplodnaviria</taxon>
        <taxon>Heunggongvirae</taxon>
        <taxon>Uroviricota</taxon>
        <taxon>Caudoviricetes</taxon>
    </lineage>
</organism>
<feature type="transmembrane region" description="Helical" evidence="2">
    <location>
        <begin position="86"/>
        <end position="104"/>
    </location>
</feature>
<feature type="coiled-coil region" evidence="1">
    <location>
        <begin position="9"/>
        <end position="64"/>
    </location>
</feature>
<evidence type="ECO:0000256" key="1">
    <source>
        <dbReference type="SAM" id="Coils"/>
    </source>
</evidence>
<dbReference type="EMBL" id="BK032566">
    <property type="protein sequence ID" value="DAF48329.1"/>
    <property type="molecule type" value="Genomic_DNA"/>
</dbReference>
<evidence type="ECO:0000313" key="3">
    <source>
        <dbReference type="EMBL" id="DAF48329.1"/>
    </source>
</evidence>
<feature type="transmembrane region" description="Helical" evidence="2">
    <location>
        <begin position="61"/>
        <end position="80"/>
    </location>
</feature>
<evidence type="ECO:0000256" key="2">
    <source>
        <dbReference type="SAM" id="Phobius"/>
    </source>
</evidence>
<keyword evidence="1" id="KW-0175">Coiled coil</keyword>
<keyword evidence="2" id="KW-0812">Transmembrane</keyword>
<reference evidence="3" key="1">
    <citation type="journal article" date="2021" name="Proc. Natl. Acad. Sci. U.S.A.">
        <title>A Catalog of Tens of Thousands of Viruses from Human Metagenomes Reveals Hidden Associations with Chronic Diseases.</title>
        <authorList>
            <person name="Tisza M.J."/>
            <person name="Buck C.B."/>
        </authorList>
    </citation>
    <scope>NUCLEOTIDE SEQUENCE</scope>
    <source>
        <strain evidence="3">Ct4Z13</strain>
    </source>
</reference>